<keyword evidence="5" id="KW-0028">Amino-acid biosynthesis</keyword>
<dbReference type="GO" id="GO:0005829">
    <property type="term" value="C:cytosol"/>
    <property type="evidence" value="ECO:0007669"/>
    <property type="project" value="TreeGrafter"/>
</dbReference>
<organism evidence="9 10">
    <name type="scientific">Paenirhodobacter populi</name>
    <dbReference type="NCBI Taxonomy" id="2306993"/>
    <lineage>
        <taxon>Bacteria</taxon>
        <taxon>Pseudomonadati</taxon>
        <taxon>Pseudomonadota</taxon>
        <taxon>Alphaproteobacteria</taxon>
        <taxon>Rhodobacterales</taxon>
        <taxon>Rhodobacter group</taxon>
        <taxon>Paenirhodobacter</taxon>
    </lineage>
</organism>
<dbReference type="SUPFAM" id="SSF53223">
    <property type="entry name" value="Aminoacid dehydrogenase-like, N-terminal domain"/>
    <property type="match status" value="1"/>
</dbReference>
<evidence type="ECO:0000256" key="6">
    <source>
        <dbReference type="ARBA" id="ARBA00049442"/>
    </source>
</evidence>
<dbReference type="AlphaFoldDB" id="A0A443J571"/>
<dbReference type="InterPro" id="IPR006151">
    <property type="entry name" value="Shikm_DH/Glu-tRNA_Rdtase"/>
</dbReference>
<dbReference type="GO" id="GO:0019632">
    <property type="term" value="P:shikimate metabolic process"/>
    <property type="evidence" value="ECO:0007669"/>
    <property type="project" value="TreeGrafter"/>
</dbReference>
<evidence type="ECO:0000256" key="1">
    <source>
        <dbReference type="ARBA" id="ARBA00004871"/>
    </source>
</evidence>
<evidence type="ECO:0000259" key="8">
    <source>
        <dbReference type="Pfam" id="PF08501"/>
    </source>
</evidence>
<dbReference type="CDD" id="cd01065">
    <property type="entry name" value="NAD_bind_Shikimate_DH"/>
    <property type="match status" value="1"/>
</dbReference>
<comment type="pathway">
    <text evidence="1">Metabolic intermediate biosynthesis; chorismate biosynthesis; chorismate from D-erythrose 4-phosphate and phosphoenolpyruvate: step 4/7.</text>
</comment>
<keyword evidence="4" id="KW-0560">Oxidoreductase</keyword>
<dbReference type="EC" id="1.1.1.25" evidence="2"/>
<gene>
    <name evidence="9" type="ORF">D2T33_01015</name>
</gene>
<dbReference type="InterPro" id="IPR046346">
    <property type="entry name" value="Aminoacid_DH-like_N_sf"/>
</dbReference>
<dbReference type="EMBL" id="SAUW01000001">
    <property type="protein sequence ID" value="RWR15485.1"/>
    <property type="molecule type" value="Genomic_DNA"/>
</dbReference>
<dbReference type="RefSeq" id="WP_128268520.1">
    <property type="nucleotide sequence ID" value="NZ_SAUW01000001.1"/>
</dbReference>
<reference evidence="9 10" key="2">
    <citation type="submission" date="2019-01" db="EMBL/GenBank/DDBJ databases">
        <authorList>
            <person name="Li Y."/>
        </authorList>
    </citation>
    <scope>NUCLEOTIDE SEQUENCE [LARGE SCALE GENOMIC DNA]</scope>
    <source>
        <strain evidence="9 10">2D-5</strain>
    </source>
</reference>
<dbReference type="GO" id="GO:0009073">
    <property type="term" value="P:aromatic amino acid family biosynthetic process"/>
    <property type="evidence" value="ECO:0007669"/>
    <property type="project" value="UniProtKB-KW"/>
</dbReference>
<name>A0A443J571_9RHOB</name>
<dbReference type="Pfam" id="PF01488">
    <property type="entry name" value="Shikimate_DH"/>
    <property type="match status" value="1"/>
</dbReference>
<dbReference type="InterPro" id="IPR022893">
    <property type="entry name" value="Shikimate_DH_fam"/>
</dbReference>
<keyword evidence="3" id="KW-0521">NADP</keyword>
<evidence type="ECO:0000313" key="10">
    <source>
        <dbReference type="Proteomes" id="UP000285710"/>
    </source>
</evidence>
<dbReference type="InterPro" id="IPR013708">
    <property type="entry name" value="Shikimate_DH-bd_N"/>
</dbReference>
<accession>A0A443J571</accession>
<reference evidence="9 10" key="1">
    <citation type="submission" date="2019-01" db="EMBL/GenBank/DDBJ databases">
        <title>Sinorhodobacter populi sp. nov. isolated from the symptomatic bark tissue of Populus euramericana canker.</title>
        <authorList>
            <person name="Xu G."/>
        </authorList>
    </citation>
    <scope>NUCLEOTIDE SEQUENCE [LARGE SCALE GENOMIC DNA]</scope>
    <source>
        <strain evidence="9 10">2D-5</strain>
    </source>
</reference>
<protein>
    <recommendedName>
        <fullName evidence="2">shikimate dehydrogenase (NADP(+))</fullName>
        <ecNumber evidence="2">1.1.1.25</ecNumber>
    </recommendedName>
</protein>
<dbReference type="GO" id="GO:0009423">
    <property type="term" value="P:chorismate biosynthetic process"/>
    <property type="evidence" value="ECO:0007669"/>
    <property type="project" value="UniProtKB-UniPathway"/>
</dbReference>
<keyword evidence="10" id="KW-1185">Reference proteome</keyword>
<dbReference type="InterPro" id="IPR036291">
    <property type="entry name" value="NAD(P)-bd_dom_sf"/>
</dbReference>
<dbReference type="Gene3D" id="3.40.50.720">
    <property type="entry name" value="NAD(P)-binding Rossmann-like Domain"/>
    <property type="match status" value="1"/>
</dbReference>
<dbReference type="Pfam" id="PF08501">
    <property type="entry name" value="Shikimate_dh_N"/>
    <property type="match status" value="1"/>
</dbReference>
<dbReference type="PANTHER" id="PTHR21089:SF1">
    <property type="entry name" value="BIFUNCTIONAL 3-DEHYDROQUINATE DEHYDRATASE_SHIKIMATE DEHYDROGENASE, CHLOROPLASTIC"/>
    <property type="match status" value="1"/>
</dbReference>
<sequence length="269" mass="28472">MTAEENPATITGRTRVLGIFADPVGHVKAPPLINEIARRRGQDAVMVPFHIAPGDLATVFDTLRRIKSFDGGIVTVPHKNAALDLCDRISDRARLVGAVNVIRRMPDGRIHGDALDGIGFLAGLKAAGHEVMGRRVYLAGAGGAAKAIAEAFAAEGVAQLTIYNRTMERAAELCDRLAAVYPSVRFTIGTENPENHDIAVNGTSLGLRDGDALPFGVAGLSPGMVVAEVVMEPEITPLLAAARGIGCTIHPGKPMLEYQTELMSDFFGL</sequence>
<keyword evidence="5" id="KW-0057">Aromatic amino acid biosynthesis</keyword>
<comment type="caution">
    <text evidence="9">The sequence shown here is derived from an EMBL/GenBank/DDBJ whole genome shotgun (WGS) entry which is preliminary data.</text>
</comment>
<feature type="domain" description="Quinate/shikimate 5-dehydrogenase/glutamyl-tRNA reductase" evidence="7">
    <location>
        <begin position="130"/>
        <end position="203"/>
    </location>
</feature>
<evidence type="ECO:0000313" key="9">
    <source>
        <dbReference type="EMBL" id="RWR15485.1"/>
    </source>
</evidence>
<dbReference type="Proteomes" id="UP000285710">
    <property type="component" value="Unassembled WGS sequence"/>
</dbReference>
<dbReference type="SUPFAM" id="SSF51735">
    <property type="entry name" value="NAD(P)-binding Rossmann-fold domains"/>
    <property type="match status" value="1"/>
</dbReference>
<evidence type="ECO:0000259" key="7">
    <source>
        <dbReference type="Pfam" id="PF01488"/>
    </source>
</evidence>
<feature type="domain" description="Shikimate dehydrogenase substrate binding N-terminal" evidence="8">
    <location>
        <begin position="19"/>
        <end position="102"/>
    </location>
</feature>
<evidence type="ECO:0000256" key="4">
    <source>
        <dbReference type="ARBA" id="ARBA00023002"/>
    </source>
</evidence>
<evidence type="ECO:0000256" key="2">
    <source>
        <dbReference type="ARBA" id="ARBA00012962"/>
    </source>
</evidence>
<comment type="catalytic activity">
    <reaction evidence="6">
        <text>shikimate + NADP(+) = 3-dehydroshikimate + NADPH + H(+)</text>
        <dbReference type="Rhea" id="RHEA:17737"/>
        <dbReference type="ChEBI" id="CHEBI:15378"/>
        <dbReference type="ChEBI" id="CHEBI:16630"/>
        <dbReference type="ChEBI" id="CHEBI:36208"/>
        <dbReference type="ChEBI" id="CHEBI:57783"/>
        <dbReference type="ChEBI" id="CHEBI:58349"/>
        <dbReference type="EC" id="1.1.1.25"/>
    </reaction>
</comment>
<evidence type="ECO:0000256" key="5">
    <source>
        <dbReference type="ARBA" id="ARBA00023141"/>
    </source>
</evidence>
<dbReference type="UniPathway" id="UPA00053">
    <property type="reaction ID" value="UER00087"/>
</dbReference>
<dbReference type="PANTHER" id="PTHR21089">
    <property type="entry name" value="SHIKIMATE DEHYDROGENASE"/>
    <property type="match status" value="1"/>
</dbReference>
<dbReference type="Gene3D" id="3.40.50.10860">
    <property type="entry name" value="Leucine Dehydrogenase, chain A, domain 1"/>
    <property type="match status" value="1"/>
</dbReference>
<dbReference type="GO" id="GO:0050661">
    <property type="term" value="F:NADP binding"/>
    <property type="evidence" value="ECO:0007669"/>
    <property type="project" value="TreeGrafter"/>
</dbReference>
<evidence type="ECO:0000256" key="3">
    <source>
        <dbReference type="ARBA" id="ARBA00022857"/>
    </source>
</evidence>
<dbReference type="GO" id="GO:0004764">
    <property type="term" value="F:shikimate 3-dehydrogenase (NADP+) activity"/>
    <property type="evidence" value="ECO:0007669"/>
    <property type="project" value="UniProtKB-EC"/>
</dbReference>
<proteinExistence type="predicted"/>